<feature type="compositionally biased region" description="Polar residues" evidence="1">
    <location>
        <begin position="1"/>
        <end position="12"/>
    </location>
</feature>
<dbReference type="EMBL" id="CALLCH030000010">
    <property type="protein sequence ID" value="CAI4214051.1"/>
    <property type="molecule type" value="Genomic_DNA"/>
</dbReference>
<evidence type="ECO:0000313" key="2">
    <source>
        <dbReference type="EMBL" id="CAI4214051.1"/>
    </source>
</evidence>
<dbReference type="AlphaFoldDB" id="A0A9P1M8U7"/>
<keyword evidence="3" id="KW-1185">Reference proteome</keyword>
<feature type="region of interest" description="Disordered" evidence="1">
    <location>
        <begin position="1"/>
        <end position="26"/>
    </location>
</feature>
<evidence type="ECO:0000313" key="3">
    <source>
        <dbReference type="Proteomes" id="UP000838763"/>
    </source>
</evidence>
<reference evidence="2" key="1">
    <citation type="submission" date="2022-11" db="EMBL/GenBank/DDBJ databases">
        <authorList>
            <person name="Scott C."/>
            <person name="Bruce N."/>
        </authorList>
    </citation>
    <scope>NUCLEOTIDE SEQUENCE</scope>
</reference>
<accession>A0A9P1M8U7</accession>
<evidence type="ECO:0000256" key="1">
    <source>
        <dbReference type="SAM" id="MobiDB-lite"/>
    </source>
</evidence>
<feature type="compositionally biased region" description="Acidic residues" evidence="1">
    <location>
        <begin position="16"/>
        <end position="26"/>
    </location>
</feature>
<organism evidence="2 3">
    <name type="scientific">Parascedosporium putredinis</name>
    <dbReference type="NCBI Taxonomy" id="1442378"/>
    <lineage>
        <taxon>Eukaryota</taxon>
        <taxon>Fungi</taxon>
        <taxon>Dikarya</taxon>
        <taxon>Ascomycota</taxon>
        <taxon>Pezizomycotina</taxon>
        <taxon>Sordariomycetes</taxon>
        <taxon>Hypocreomycetidae</taxon>
        <taxon>Microascales</taxon>
        <taxon>Microascaceae</taxon>
        <taxon>Parascedosporium</taxon>
    </lineage>
</organism>
<protein>
    <submittedName>
        <fullName evidence="2">Uncharacterized protein</fullName>
    </submittedName>
</protein>
<dbReference type="Proteomes" id="UP000838763">
    <property type="component" value="Unassembled WGS sequence"/>
</dbReference>
<proteinExistence type="predicted"/>
<comment type="caution">
    <text evidence="2">The sequence shown here is derived from an EMBL/GenBank/DDBJ whole genome shotgun (WGS) entry which is preliminary data.</text>
</comment>
<name>A0A9P1M8U7_9PEZI</name>
<gene>
    <name evidence="2" type="ORF">PPNO1_LOCUS3784</name>
</gene>
<sequence length="90" mass="10353">MEEDWGSSTFSYNGEKDEDENWDDGDVPVFLERCHDEDESNDFTFLPGHGSHRIEVLLERITAKSRSQLIMMDAVDIMKIVLELAMAVMI</sequence>